<evidence type="ECO:0000256" key="8">
    <source>
        <dbReference type="SAM" id="Phobius"/>
    </source>
</evidence>
<keyword evidence="3" id="KW-0813">Transport</keyword>
<evidence type="ECO:0000256" key="3">
    <source>
        <dbReference type="ARBA" id="ARBA00022448"/>
    </source>
</evidence>
<comment type="caution">
    <text evidence="11">The sequence shown here is derived from an EMBL/GenBank/DDBJ whole genome shotgun (WGS) entry which is preliminary data.</text>
</comment>
<keyword evidence="5 8" id="KW-1133">Transmembrane helix</keyword>
<evidence type="ECO:0000259" key="9">
    <source>
        <dbReference type="Pfam" id="PF01545"/>
    </source>
</evidence>
<dbReference type="EMBL" id="BAABJP010000001">
    <property type="protein sequence ID" value="GAA5144264.1"/>
    <property type="molecule type" value="Genomic_DNA"/>
</dbReference>
<dbReference type="InterPro" id="IPR036837">
    <property type="entry name" value="Cation_efflux_CTD_sf"/>
</dbReference>
<sequence>MGHGHGHGVTSASGRYLRPLALSFGVLALFAALEVVVGLITGSLALLSDAAHMVTDVIGVGMALATVLLVNRRKANTRHTFGLYRAEVLAALGNAVLLVGVAGYVLVEAVQRFANPPEVAGLPVLLTAAAGLAANLVSFFALRAGAKESLNVRGAYLEVLSDTVGSLGVIVGAVLMLAFGWHWVDPVVAIGVGLFILPRTVKLGLQALRILVQSTPGHLDPVVVTEALTSLDGVREAHDVHLWTLTSGMEVASAHLTAAPDADPTSVLNRAQTLLAERFGLEHVTVQVELAGSGARCRNPRW</sequence>
<proteinExistence type="inferred from homology"/>
<name>A0ABP9PC58_9PSEU</name>
<keyword evidence="7 8" id="KW-0472">Membrane</keyword>
<keyword evidence="12" id="KW-1185">Reference proteome</keyword>
<dbReference type="RefSeq" id="WP_185058347.1">
    <property type="nucleotide sequence ID" value="NZ_BAABJP010000001.1"/>
</dbReference>
<gene>
    <name evidence="11" type="ORF">GCM10023321_00230</name>
</gene>
<dbReference type="SUPFAM" id="SSF161111">
    <property type="entry name" value="Cation efflux protein transmembrane domain-like"/>
    <property type="match status" value="1"/>
</dbReference>
<dbReference type="InterPro" id="IPR058533">
    <property type="entry name" value="Cation_efflux_TM"/>
</dbReference>
<dbReference type="Pfam" id="PF01545">
    <property type="entry name" value="Cation_efflux"/>
    <property type="match status" value="1"/>
</dbReference>
<dbReference type="Gene3D" id="1.20.1510.10">
    <property type="entry name" value="Cation efflux protein transmembrane domain"/>
    <property type="match status" value="1"/>
</dbReference>
<evidence type="ECO:0000256" key="6">
    <source>
        <dbReference type="ARBA" id="ARBA00023065"/>
    </source>
</evidence>
<evidence type="ECO:0000259" key="10">
    <source>
        <dbReference type="Pfam" id="PF16916"/>
    </source>
</evidence>
<protein>
    <submittedName>
        <fullName evidence="11">Cation diffusion facilitator family transporter</fullName>
    </submittedName>
</protein>
<evidence type="ECO:0000256" key="4">
    <source>
        <dbReference type="ARBA" id="ARBA00022692"/>
    </source>
</evidence>
<feature type="transmembrane region" description="Helical" evidence="8">
    <location>
        <begin position="20"/>
        <end position="44"/>
    </location>
</feature>
<feature type="transmembrane region" description="Helical" evidence="8">
    <location>
        <begin position="119"/>
        <end position="142"/>
    </location>
</feature>
<comment type="subcellular location">
    <subcellularLocation>
        <location evidence="1">Membrane</location>
        <topology evidence="1">Multi-pass membrane protein</topology>
    </subcellularLocation>
</comment>
<feature type="domain" description="Cation efflux protein cytoplasmic" evidence="10">
    <location>
        <begin position="224"/>
        <end position="289"/>
    </location>
</feature>
<evidence type="ECO:0000313" key="12">
    <source>
        <dbReference type="Proteomes" id="UP001428817"/>
    </source>
</evidence>
<dbReference type="InterPro" id="IPR027470">
    <property type="entry name" value="Cation_efflux_CTD"/>
</dbReference>
<organism evidence="11 12">
    <name type="scientific">Pseudonocardia eucalypti</name>
    <dbReference type="NCBI Taxonomy" id="648755"/>
    <lineage>
        <taxon>Bacteria</taxon>
        <taxon>Bacillati</taxon>
        <taxon>Actinomycetota</taxon>
        <taxon>Actinomycetes</taxon>
        <taxon>Pseudonocardiales</taxon>
        <taxon>Pseudonocardiaceae</taxon>
        <taxon>Pseudonocardia</taxon>
    </lineage>
</organism>
<evidence type="ECO:0000256" key="5">
    <source>
        <dbReference type="ARBA" id="ARBA00022989"/>
    </source>
</evidence>
<dbReference type="Pfam" id="PF16916">
    <property type="entry name" value="ZT_dimer"/>
    <property type="match status" value="1"/>
</dbReference>
<dbReference type="InterPro" id="IPR027469">
    <property type="entry name" value="Cation_efflux_TMD_sf"/>
</dbReference>
<feature type="transmembrane region" description="Helical" evidence="8">
    <location>
        <begin position="82"/>
        <end position="107"/>
    </location>
</feature>
<evidence type="ECO:0000256" key="1">
    <source>
        <dbReference type="ARBA" id="ARBA00004141"/>
    </source>
</evidence>
<feature type="domain" description="Cation efflux protein transmembrane" evidence="9">
    <location>
        <begin position="21"/>
        <end position="212"/>
    </location>
</feature>
<accession>A0ABP9PC58</accession>
<comment type="similarity">
    <text evidence="2">Belongs to the cation diffusion facilitator (CDF) transporter (TC 2.A.4) family. SLC30A subfamily.</text>
</comment>
<keyword evidence="4 8" id="KW-0812">Transmembrane</keyword>
<feature type="transmembrane region" description="Helical" evidence="8">
    <location>
        <begin position="50"/>
        <end position="70"/>
    </location>
</feature>
<dbReference type="Proteomes" id="UP001428817">
    <property type="component" value="Unassembled WGS sequence"/>
</dbReference>
<dbReference type="InterPro" id="IPR050681">
    <property type="entry name" value="CDF/SLC30A"/>
</dbReference>
<dbReference type="SUPFAM" id="SSF160240">
    <property type="entry name" value="Cation efflux protein cytoplasmic domain-like"/>
    <property type="match status" value="1"/>
</dbReference>
<reference evidence="12" key="1">
    <citation type="journal article" date="2019" name="Int. J. Syst. Evol. Microbiol.">
        <title>The Global Catalogue of Microorganisms (GCM) 10K type strain sequencing project: providing services to taxonomists for standard genome sequencing and annotation.</title>
        <authorList>
            <consortium name="The Broad Institute Genomics Platform"/>
            <consortium name="The Broad Institute Genome Sequencing Center for Infectious Disease"/>
            <person name="Wu L."/>
            <person name="Ma J."/>
        </authorList>
    </citation>
    <scope>NUCLEOTIDE SEQUENCE [LARGE SCALE GENOMIC DNA]</scope>
    <source>
        <strain evidence="12">JCM 18303</strain>
    </source>
</reference>
<dbReference type="InterPro" id="IPR002524">
    <property type="entry name" value="Cation_efflux"/>
</dbReference>
<evidence type="ECO:0000256" key="7">
    <source>
        <dbReference type="ARBA" id="ARBA00023136"/>
    </source>
</evidence>
<dbReference type="PANTHER" id="PTHR11562:SF17">
    <property type="entry name" value="RE54080P-RELATED"/>
    <property type="match status" value="1"/>
</dbReference>
<dbReference type="PANTHER" id="PTHR11562">
    <property type="entry name" value="CATION EFFLUX PROTEIN/ ZINC TRANSPORTER"/>
    <property type="match status" value="1"/>
</dbReference>
<keyword evidence="6" id="KW-0406">Ion transport</keyword>
<evidence type="ECO:0000256" key="2">
    <source>
        <dbReference type="ARBA" id="ARBA00008873"/>
    </source>
</evidence>
<evidence type="ECO:0000313" key="11">
    <source>
        <dbReference type="EMBL" id="GAA5144264.1"/>
    </source>
</evidence>
<feature type="transmembrane region" description="Helical" evidence="8">
    <location>
        <begin position="163"/>
        <end position="181"/>
    </location>
</feature>
<dbReference type="NCBIfam" id="TIGR01297">
    <property type="entry name" value="CDF"/>
    <property type="match status" value="1"/>
</dbReference>